<reference evidence="7 8" key="1">
    <citation type="submission" date="2016-11" db="EMBL/GenBank/DDBJ databases">
        <authorList>
            <person name="Jaros S."/>
            <person name="Januszkiewicz K."/>
            <person name="Wedrychowicz H."/>
        </authorList>
    </citation>
    <scope>NUCLEOTIDE SEQUENCE [LARGE SCALE GENOMIC DNA]</scope>
    <source>
        <strain evidence="7 8">ACAM 12</strain>
    </source>
</reference>
<organism evidence="7 8">
    <name type="scientific">Vreelandella subglaciescola</name>
    <dbReference type="NCBI Taxonomy" id="29571"/>
    <lineage>
        <taxon>Bacteria</taxon>
        <taxon>Pseudomonadati</taxon>
        <taxon>Pseudomonadota</taxon>
        <taxon>Gammaproteobacteria</taxon>
        <taxon>Oceanospirillales</taxon>
        <taxon>Halomonadaceae</taxon>
        <taxon>Vreelandella</taxon>
    </lineage>
</organism>
<dbReference type="FunFam" id="3.30.70.270:FF:000001">
    <property type="entry name" value="Diguanylate cyclase domain protein"/>
    <property type="match status" value="1"/>
</dbReference>
<evidence type="ECO:0000313" key="8">
    <source>
        <dbReference type="Proteomes" id="UP000190911"/>
    </source>
</evidence>
<comment type="cofactor">
    <cofactor evidence="1">
        <name>Mg(2+)</name>
        <dbReference type="ChEBI" id="CHEBI:18420"/>
    </cofactor>
</comment>
<evidence type="ECO:0000259" key="6">
    <source>
        <dbReference type="PROSITE" id="PS50887"/>
    </source>
</evidence>
<dbReference type="InterPro" id="IPR000160">
    <property type="entry name" value="GGDEF_dom"/>
</dbReference>
<name>A0A1M7HK24_9GAMM</name>
<dbReference type="InterPro" id="IPR035965">
    <property type="entry name" value="PAS-like_dom_sf"/>
</dbReference>
<feature type="domain" description="PAC" evidence="4">
    <location>
        <begin position="541"/>
        <end position="593"/>
    </location>
</feature>
<protein>
    <submittedName>
        <fullName evidence="7">PAS domain S-box-containing protein/diguanylate cyclase (GGDEF) domain-containing protein</fullName>
    </submittedName>
</protein>
<feature type="domain" description="EAL" evidence="5">
    <location>
        <begin position="772"/>
        <end position="1026"/>
    </location>
</feature>
<dbReference type="InterPro" id="IPR001633">
    <property type="entry name" value="EAL_dom"/>
</dbReference>
<sequence length="1027" mass="114599">MTDVSCIADTTSERTSRRLRLTAITLYGLALIVMLAVFAWLLADQYRRELQAADEHNSTRADLVAQWVSTTFTLSDQALVGVGQLLEPPLDAALAAPYRLEDALKARRDKLPLVDELAVLDTRGRVKASSSSYHPPGFDLSRMTYFQAFTASPALEQHISPLYWSAFTRDYYIAYTRRLRNANGDFAGLVTARLAPRVFDDSLAQLSMRPGETIALVDEDQQLLARRPGVDDADALQTLSDSDRLDAFFAGAALTASMRLTSPLDGVERLYWLQKLPGLPYTVIVGDRMDTVLDGWPQRLWALLLIAAAGALLGAWGLRHYLNRLRLSQQLVDRIDERETARSQAQMREARLEALVRSIQDMIFVFDENGCFIYLHAVNKQWLLRDKEAVLGCHYVDVLPPRVSHQFAEVFERVKREGSAEEFCYTLWLDQHQRFFHAIVSPLAARDGHFSGVLAAVRDVTQSRINEAELRIAATAFHTHLGMMITDARGCILKVNATFSRITGYTEDEVLGQNPRMLSSGRHDAAFYKTLWGSVARTGSWEGEIWNRRKCGEVYPEWLTLSAVRGDSGELTHYVATLSDITERKAAEREIQQLAFYDPLTGLANRRLFLDRVGDALKTYRRSASHGALLFIDLDNFKQVNDTLGHYAGDQLLQRMASELSRELRDTDTLARLGGDEFAVLVHQLDDNLERAAEQAEQVAHKLLAAISRPMVLESGPVMITGSIGIALLSSAEESVDACLQQADMALFQAKADGRNTLAFFDPRMQAELVARACLETDLYRALPNGEWRLFYQPQVDGNGALTGVEALLRWAHAERGMVSPGEFIPLLESTRMINDVGAWVLETACEQLVAWQDNPHTAAWDIAVNISPVQFYADDFVPRVKAILARTGAPIARLKLEVTETLFVGAKDDARHKMQHLKHLGIRFSLDDFGTGYSSLAYLAYLPLDQLKIDQSFVRELPESAANGAIVESTIALAQSLGLAVIAEGVETDAQRQWLAARHCRAFQGYLFGRPLPVAELEAQWVKAVD</sequence>
<dbReference type="GO" id="GO:0003824">
    <property type="term" value="F:catalytic activity"/>
    <property type="evidence" value="ECO:0007669"/>
    <property type="project" value="UniProtKB-ARBA"/>
</dbReference>
<dbReference type="InterPro" id="IPR029787">
    <property type="entry name" value="Nucleotide_cyclase"/>
</dbReference>
<keyword evidence="8" id="KW-1185">Reference proteome</keyword>
<keyword evidence="2" id="KW-0472">Membrane</keyword>
<dbReference type="InterPro" id="IPR001610">
    <property type="entry name" value="PAC"/>
</dbReference>
<dbReference type="SMART" id="SM00052">
    <property type="entry name" value="EAL"/>
    <property type="match status" value="1"/>
</dbReference>
<feature type="domain" description="GGDEF" evidence="6">
    <location>
        <begin position="625"/>
        <end position="763"/>
    </location>
</feature>
<dbReference type="CDD" id="cd00130">
    <property type="entry name" value="PAS"/>
    <property type="match status" value="2"/>
</dbReference>
<dbReference type="SUPFAM" id="SSF141868">
    <property type="entry name" value="EAL domain-like"/>
    <property type="match status" value="1"/>
</dbReference>
<dbReference type="Gene3D" id="3.20.20.450">
    <property type="entry name" value="EAL domain"/>
    <property type="match status" value="1"/>
</dbReference>
<dbReference type="SMART" id="SM00267">
    <property type="entry name" value="GGDEF"/>
    <property type="match status" value="1"/>
</dbReference>
<dbReference type="PROSITE" id="PS50112">
    <property type="entry name" value="PAS"/>
    <property type="match status" value="2"/>
</dbReference>
<dbReference type="STRING" id="29571.SAMN05878437_2186"/>
<dbReference type="AlphaFoldDB" id="A0A1M7HK24"/>
<dbReference type="InterPro" id="IPR043128">
    <property type="entry name" value="Rev_trsase/Diguanyl_cyclase"/>
</dbReference>
<dbReference type="Gene3D" id="3.30.70.270">
    <property type="match status" value="1"/>
</dbReference>
<evidence type="ECO:0000259" key="3">
    <source>
        <dbReference type="PROSITE" id="PS50112"/>
    </source>
</evidence>
<dbReference type="CDD" id="cd12915">
    <property type="entry name" value="PDC2_DGC_like"/>
    <property type="match status" value="1"/>
</dbReference>
<dbReference type="FunCoup" id="A0A1M7HK24">
    <property type="interactions" value="279"/>
</dbReference>
<dbReference type="Pfam" id="PF00990">
    <property type="entry name" value="GGDEF"/>
    <property type="match status" value="1"/>
</dbReference>
<dbReference type="InterPro" id="IPR000700">
    <property type="entry name" value="PAS-assoc_C"/>
</dbReference>
<keyword evidence="2" id="KW-1133">Transmembrane helix</keyword>
<proteinExistence type="predicted"/>
<dbReference type="InterPro" id="IPR000014">
    <property type="entry name" value="PAS"/>
</dbReference>
<dbReference type="SUPFAM" id="SSF55785">
    <property type="entry name" value="PYP-like sensor domain (PAS domain)"/>
    <property type="match status" value="2"/>
</dbReference>
<dbReference type="Pfam" id="PF00563">
    <property type="entry name" value="EAL"/>
    <property type="match status" value="1"/>
</dbReference>
<dbReference type="EMBL" id="LT670847">
    <property type="protein sequence ID" value="SHM28835.1"/>
    <property type="molecule type" value="Genomic_DNA"/>
</dbReference>
<keyword evidence="2" id="KW-0812">Transmembrane</keyword>
<dbReference type="SMART" id="SM00086">
    <property type="entry name" value="PAC"/>
    <property type="match status" value="2"/>
</dbReference>
<accession>A0A1M7HK24</accession>
<dbReference type="PROSITE" id="PS50113">
    <property type="entry name" value="PAC"/>
    <property type="match status" value="1"/>
</dbReference>
<dbReference type="SMART" id="SM00091">
    <property type="entry name" value="PAS"/>
    <property type="match status" value="2"/>
</dbReference>
<gene>
    <name evidence="7" type="ORF">SAMN05878437_2186</name>
</gene>
<dbReference type="PROSITE" id="PS50883">
    <property type="entry name" value="EAL"/>
    <property type="match status" value="1"/>
</dbReference>
<dbReference type="PANTHER" id="PTHR44757">
    <property type="entry name" value="DIGUANYLATE CYCLASE DGCP"/>
    <property type="match status" value="1"/>
</dbReference>
<dbReference type="Pfam" id="PF13426">
    <property type="entry name" value="PAS_9"/>
    <property type="match status" value="1"/>
</dbReference>
<dbReference type="InterPro" id="IPR035919">
    <property type="entry name" value="EAL_sf"/>
</dbReference>
<dbReference type="CDD" id="cd12914">
    <property type="entry name" value="PDC1_DGC_like"/>
    <property type="match status" value="1"/>
</dbReference>
<evidence type="ECO:0000259" key="4">
    <source>
        <dbReference type="PROSITE" id="PS50113"/>
    </source>
</evidence>
<dbReference type="CDD" id="cd01949">
    <property type="entry name" value="GGDEF"/>
    <property type="match status" value="1"/>
</dbReference>
<dbReference type="Gene3D" id="3.30.450.20">
    <property type="entry name" value="PAS domain"/>
    <property type="match status" value="4"/>
</dbReference>
<dbReference type="SUPFAM" id="SSF55073">
    <property type="entry name" value="Nucleotide cyclase"/>
    <property type="match status" value="1"/>
</dbReference>
<dbReference type="NCBIfam" id="TIGR00254">
    <property type="entry name" value="GGDEF"/>
    <property type="match status" value="1"/>
</dbReference>
<dbReference type="Proteomes" id="UP000190911">
    <property type="component" value="Chromosome I"/>
</dbReference>
<dbReference type="InParanoid" id="A0A1M7HK24"/>
<feature type="domain" description="PAS" evidence="3">
    <location>
        <begin position="466"/>
        <end position="514"/>
    </location>
</feature>
<feature type="domain" description="PAS" evidence="3">
    <location>
        <begin position="348"/>
        <end position="418"/>
    </location>
</feature>
<evidence type="ECO:0000256" key="2">
    <source>
        <dbReference type="SAM" id="Phobius"/>
    </source>
</evidence>
<dbReference type="PANTHER" id="PTHR44757:SF2">
    <property type="entry name" value="BIOFILM ARCHITECTURE MAINTENANCE PROTEIN MBAA"/>
    <property type="match status" value="1"/>
</dbReference>
<evidence type="ECO:0000256" key="1">
    <source>
        <dbReference type="ARBA" id="ARBA00001946"/>
    </source>
</evidence>
<dbReference type="NCBIfam" id="TIGR00229">
    <property type="entry name" value="sensory_box"/>
    <property type="match status" value="2"/>
</dbReference>
<feature type="transmembrane region" description="Helical" evidence="2">
    <location>
        <begin position="21"/>
        <end position="43"/>
    </location>
</feature>
<dbReference type="Pfam" id="PF08448">
    <property type="entry name" value="PAS_4"/>
    <property type="match status" value="1"/>
</dbReference>
<dbReference type="PROSITE" id="PS50887">
    <property type="entry name" value="GGDEF"/>
    <property type="match status" value="1"/>
</dbReference>
<evidence type="ECO:0000259" key="5">
    <source>
        <dbReference type="PROSITE" id="PS50883"/>
    </source>
</evidence>
<dbReference type="InterPro" id="IPR013656">
    <property type="entry name" value="PAS_4"/>
</dbReference>
<dbReference type="RefSeq" id="WP_079553590.1">
    <property type="nucleotide sequence ID" value="NZ_LT670847.1"/>
</dbReference>
<evidence type="ECO:0000313" key="7">
    <source>
        <dbReference type="EMBL" id="SHM28835.1"/>
    </source>
</evidence>
<dbReference type="InterPro" id="IPR052155">
    <property type="entry name" value="Biofilm_reg_signaling"/>
</dbReference>
<dbReference type="CDD" id="cd01948">
    <property type="entry name" value="EAL"/>
    <property type="match status" value="1"/>
</dbReference>
<dbReference type="OrthoDB" id="9804951at2"/>